<gene>
    <name evidence="1" type="ORF">Pint_00394</name>
</gene>
<proteinExistence type="predicted"/>
<organism evidence="1 2">
    <name type="scientific">Pistacia integerrima</name>
    <dbReference type="NCBI Taxonomy" id="434235"/>
    <lineage>
        <taxon>Eukaryota</taxon>
        <taxon>Viridiplantae</taxon>
        <taxon>Streptophyta</taxon>
        <taxon>Embryophyta</taxon>
        <taxon>Tracheophyta</taxon>
        <taxon>Spermatophyta</taxon>
        <taxon>Magnoliopsida</taxon>
        <taxon>eudicotyledons</taxon>
        <taxon>Gunneridae</taxon>
        <taxon>Pentapetalae</taxon>
        <taxon>rosids</taxon>
        <taxon>malvids</taxon>
        <taxon>Sapindales</taxon>
        <taxon>Anacardiaceae</taxon>
        <taxon>Pistacia</taxon>
    </lineage>
</organism>
<reference evidence="2" key="1">
    <citation type="journal article" date="2023" name="G3 (Bethesda)">
        <title>Genome assembly and association tests identify interacting loci associated with vigor, precocity, and sex in interspecific pistachio rootstocks.</title>
        <authorList>
            <person name="Palmer W."/>
            <person name="Jacygrad E."/>
            <person name="Sagayaradj S."/>
            <person name="Cavanaugh K."/>
            <person name="Han R."/>
            <person name="Bertier L."/>
            <person name="Beede B."/>
            <person name="Kafkas S."/>
            <person name="Golino D."/>
            <person name="Preece J."/>
            <person name="Michelmore R."/>
        </authorList>
    </citation>
    <scope>NUCLEOTIDE SEQUENCE [LARGE SCALE GENOMIC DNA]</scope>
</reference>
<evidence type="ECO:0000313" key="2">
    <source>
        <dbReference type="Proteomes" id="UP001163603"/>
    </source>
</evidence>
<dbReference type="Proteomes" id="UP001163603">
    <property type="component" value="Chromosome 1"/>
</dbReference>
<sequence length="315" mass="34718">MEKQEFEEIHNCVIKLRVKPERRREKVYIGCGAGFGGDRPMAALKLLQRVEQLNYLVLECLAERTLADRFQIMLSGGHGYDSRISDWMRLLLPLAVERGTCIITNMGAMDPPGAQEKVLEIATSLGLSVRVAVTHEVSIKESGSGPSTEKSYIMEGPAAAEEEFYLEPKGISTYLGAAPIVECLEKYKPNVIITSRVADAALFLAPMVYELGWNWNDFDQLAQGSLAGHLLECGCQLTGGYFMHPGDKYRNISFQHLLDISLPYAEVSCDGEVFVAKAEGSGGVLNFSTCAQQLLYEIGDPGAYVTPDVVNWMHI</sequence>
<evidence type="ECO:0000313" key="1">
    <source>
        <dbReference type="EMBL" id="KAJ0053379.1"/>
    </source>
</evidence>
<accession>A0ACC0ZK39</accession>
<comment type="caution">
    <text evidence="1">The sequence shown here is derived from an EMBL/GenBank/DDBJ whole genome shotgun (WGS) entry which is preliminary data.</text>
</comment>
<protein>
    <submittedName>
        <fullName evidence="1">Uncharacterized protein</fullName>
    </submittedName>
</protein>
<dbReference type="EMBL" id="CM047736">
    <property type="protein sequence ID" value="KAJ0053379.1"/>
    <property type="molecule type" value="Genomic_DNA"/>
</dbReference>
<name>A0ACC0ZK39_9ROSI</name>
<keyword evidence="2" id="KW-1185">Reference proteome</keyword>